<dbReference type="RefSeq" id="WP_179487727.1">
    <property type="nucleotide sequence ID" value="NZ_JACCCW010000001.1"/>
</dbReference>
<dbReference type="InterPro" id="IPR000160">
    <property type="entry name" value="GGDEF_dom"/>
</dbReference>
<keyword evidence="1" id="KW-0472">Membrane</keyword>
<comment type="caution">
    <text evidence="3">The sequence shown here is derived from an EMBL/GenBank/DDBJ whole genome shotgun (WGS) entry which is preliminary data.</text>
</comment>
<feature type="transmembrane region" description="Helical" evidence="1">
    <location>
        <begin position="80"/>
        <end position="98"/>
    </location>
</feature>
<feature type="transmembrane region" description="Helical" evidence="1">
    <location>
        <begin position="107"/>
        <end position="125"/>
    </location>
</feature>
<keyword evidence="4" id="KW-1185">Reference proteome</keyword>
<evidence type="ECO:0000259" key="2">
    <source>
        <dbReference type="PROSITE" id="PS50887"/>
    </source>
</evidence>
<evidence type="ECO:0000313" key="3">
    <source>
        <dbReference type="EMBL" id="NYF78374.1"/>
    </source>
</evidence>
<dbReference type="CDD" id="cd01949">
    <property type="entry name" value="GGDEF"/>
    <property type="match status" value="1"/>
</dbReference>
<evidence type="ECO:0000313" key="4">
    <source>
        <dbReference type="Proteomes" id="UP000589520"/>
    </source>
</evidence>
<feature type="transmembrane region" description="Helical" evidence="1">
    <location>
        <begin position="131"/>
        <end position="152"/>
    </location>
</feature>
<dbReference type="InterPro" id="IPR043128">
    <property type="entry name" value="Rev_trsase/Diguanyl_cyclase"/>
</dbReference>
<dbReference type="NCBIfam" id="TIGR00254">
    <property type="entry name" value="GGDEF"/>
    <property type="match status" value="1"/>
</dbReference>
<dbReference type="AlphaFoldDB" id="A0A7Y9PET7"/>
<dbReference type="FunFam" id="3.30.70.270:FF:000001">
    <property type="entry name" value="Diguanylate cyclase domain protein"/>
    <property type="match status" value="1"/>
</dbReference>
<dbReference type="EMBL" id="JACCCW010000001">
    <property type="protein sequence ID" value="NYF78374.1"/>
    <property type="molecule type" value="Genomic_DNA"/>
</dbReference>
<dbReference type="InterPro" id="IPR052163">
    <property type="entry name" value="DGC-Regulatory_Protein"/>
</dbReference>
<feature type="domain" description="GGDEF" evidence="2">
    <location>
        <begin position="249"/>
        <end position="382"/>
    </location>
</feature>
<dbReference type="SMART" id="SM00267">
    <property type="entry name" value="GGDEF"/>
    <property type="match status" value="1"/>
</dbReference>
<dbReference type="SUPFAM" id="SSF55073">
    <property type="entry name" value="Nucleotide cyclase"/>
    <property type="match status" value="1"/>
</dbReference>
<dbReference type="InterPro" id="IPR029787">
    <property type="entry name" value="Nucleotide_cyclase"/>
</dbReference>
<sequence length="391" mass="43103">MAWTSLLVHYFIFILPRGDGFKDQVRVLIAIWALELCGFFFILAAGEAQTTRPHRTLILEMAVPVFLQSFLYAFDLDHYALRLAVALLLLVPGIHLLISPQHRTRPFNRLAIAIALLATVVVRFAKADPYFILQGMLCAIFLCAAYLIFAYAPKMTRGVSLMVAGLAVWALTYPLQAIDLMDVKEPLSRAVLDIPRLVVAAGMLLSVLDDYVGRTESLALHDPLTGLPNRRLFENRLDQAIEESRRTRTPVACLVIDVDNFKLINDTMGHPVGDGLLQALAKRLSWNLGPHDMLARTGGDEFTAILVEAADEYHVRFIAGAMMAAGCVPVSIEHHAIEVRISIGIAVSPQDAGDSSELHKAADDAMYRAKRQGGSVIAFADEEILPELHTL</sequence>
<accession>A0A7Y9PET7</accession>
<proteinExistence type="predicted"/>
<dbReference type="Pfam" id="PF00990">
    <property type="entry name" value="GGDEF"/>
    <property type="match status" value="1"/>
</dbReference>
<dbReference type="Proteomes" id="UP000589520">
    <property type="component" value="Unassembled WGS sequence"/>
</dbReference>
<reference evidence="3 4" key="1">
    <citation type="submission" date="2020-07" db="EMBL/GenBank/DDBJ databases">
        <title>Genomic Encyclopedia of Type Strains, Phase IV (KMG-V): Genome sequencing to study the core and pangenomes of soil and plant-associated prokaryotes.</title>
        <authorList>
            <person name="Whitman W."/>
        </authorList>
    </citation>
    <scope>NUCLEOTIDE SEQUENCE [LARGE SCALE GENOMIC DNA]</scope>
    <source>
        <strain evidence="3 4">X4EP2</strain>
    </source>
</reference>
<keyword evidence="1" id="KW-1133">Transmembrane helix</keyword>
<evidence type="ECO:0000256" key="1">
    <source>
        <dbReference type="SAM" id="Phobius"/>
    </source>
</evidence>
<feature type="transmembrane region" description="Helical" evidence="1">
    <location>
        <begin position="25"/>
        <end position="45"/>
    </location>
</feature>
<keyword evidence="1" id="KW-0812">Transmembrane</keyword>
<dbReference type="PANTHER" id="PTHR46663:SF2">
    <property type="entry name" value="GGDEF DOMAIN-CONTAINING PROTEIN"/>
    <property type="match status" value="1"/>
</dbReference>
<organism evidence="3 4">
    <name type="scientific">Granulicella arctica</name>
    <dbReference type="NCBI Taxonomy" id="940613"/>
    <lineage>
        <taxon>Bacteria</taxon>
        <taxon>Pseudomonadati</taxon>
        <taxon>Acidobacteriota</taxon>
        <taxon>Terriglobia</taxon>
        <taxon>Terriglobales</taxon>
        <taxon>Acidobacteriaceae</taxon>
        <taxon>Granulicella</taxon>
    </lineage>
</organism>
<protein>
    <submittedName>
        <fullName evidence="3">Diguanylate cyclase (GGDEF)-like protein</fullName>
    </submittedName>
</protein>
<feature type="transmembrane region" description="Helical" evidence="1">
    <location>
        <begin position="57"/>
        <end position="74"/>
    </location>
</feature>
<feature type="transmembrane region" description="Helical" evidence="1">
    <location>
        <begin position="159"/>
        <end position="178"/>
    </location>
</feature>
<name>A0A7Y9PET7_9BACT</name>
<dbReference type="Gene3D" id="3.30.70.270">
    <property type="match status" value="1"/>
</dbReference>
<dbReference type="PROSITE" id="PS50887">
    <property type="entry name" value="GGDEF"/>
    <property type="match status" value="1"/>
</dbReference>
<dbReference type="GO" id="GO:0003824">
    <property type="term" value="F:catalytic activity"/>
    <property type="evidence" value="ECO:0007669"/>
    <property type="project" value="UniProtKB-ARBA"/>
</dbReference>
<gene>
    <name evidence="3" type="ORF">HDF17_000661</name>
</gene>
<dbReference type="PANTHER" id="PTHR46663">
    <property type="entry name" value="DIGUANYLATE CYCLASE DGCT-RELATED"/>
    <property type="match status" value="1"/>
</dbReference>